<dbReference type="STRING" id="641025.SAMN05421507_1077"/>
<dbReference type="RefSeq" id="WP_090098732.1">
    <property type="nucleotide sequence ID" value="NZ_FNIX01000007.1"/>
</dbReference>
<dbReference type="Gene3D" id="3.40.50.720">
    <property type="entry name" value="NAD(P)-binding Rossmann-like Domain"/>
    <property type="match status" value="1"/>
</dbReference>
<dbReference type="Pfam" id="PF02254">
    <property type="entry name" value="TrkA_N"/>
    <property type="match status" value="1"/>
</dbReference>
<organism evidence="2 3">
    <name type="scientific">Lentzea jiangxiensis</name>
    <dbReference type="NCBI Taxonomy" id="641025"/>
    <lineage>
        <taxon>Bacteria</taxon>
        <taxon>Bacillati</taxon>
        <taxon>Actinomycetota</taxon>
        <taxon>Actinomycetes</taxon>
        <taxon>Pseudonocardiales</taxon>
        <taxon>Pseudonocardiaceae</taxon>
        <taxon>Lentzea</taxon>
    </lineage>
</organism>
<dbReference type="GO" id="GO:0006813">
    <property type="term" value="P:potassium ion transport"/>
    <property type="evidence" value="ECO:0007669"/>
    <property type="project" value="InterPro"/>
</dbReference>
<dbReference type="InterPro" id="IPR036291">
    <property type="entry name" value="NAD(P)-bd_dom_sf"/>
</dbReference>
<evidence type="ECO:0000313" key="3">
    <source>
        <dbReference type="Proteomes" id="UP000199691"/>
    </source>
</evidence>
<protein>
    <submittedName>
        <fullName evidence="2">Voltage-gated potassium channel</fullName>
    </submittedName>
</protein>
<dbReference type="InterPro" id="IPR050721">
    <property type="entry name" value="Trk_Ktr_HKT_K-transport"/>
</dbReference>
<dbReference type="SUPFAM" id="SSF51735">
    <property type="entry name" value="NAD(P)-binding Rossmann-fold domains"/>
    <property type="match status" value="1"/>
</dbReference>
<dbReference type="Proteomes" id="UP000199691">
    <property type="component" value="Unassembled WGS sequence"/>
</dbReference>
<evidence type="ECO:0000259" key="1">
    <source>
        <dbReference type="PROSITE" id="PS51201"/>
    </source>
</evidence>
<accession>A0A1H0RQ14</accession>
<keyword evidence="2" id="KW-0813">Transport</keyword>
<dbReference type="PANTHER" id="PTHR43833:SF9">
    <property type="entry name" value="POTASSIUM CHANNEL PROTEIN YUGO-RELATED"/>
    <property type="match status" value="1"/>
</dbReference>
<dbReference type="PANTHER" id="PTHR43833">
    <property type="entry name" value="POTASSIUM CHANNEL PROTEIN 2-RELATED-RELATED"/>
    <property type="match status" value="1"/>
</dbReference>
<evidence type="ECO:0000313" key="2">
    <source>
        <dbReference type="EMBL" id="SDP31078.1"/>
    </source>
</evidence>
<keyword evidence="3" id="KW-1185">Reference proteome</keyword>
<reference evidence="3" key="1">
    <citation type="submission" date="2016-10" db="EMBL/GenBank/DDBJ databases">
        <authorList>
            <person name="Varghese N."/>
            <person name="Submissions S."/>
        </authorList>
    </citation>
    <scope>NUCLEOTIDE SEQUENCE [LARGE SCALE GENOMIC DNA]</scope>
    <source>
        <strain evidence="3">CGMCC 4.6609</strain>
    </source>
</reference>
<sequence>MNGRTVVVGYGDAALDVLRHLPLNSRPSAVVVLDVDEVALTGALANGAEVVRGDGRDLCVLQRAGTPFAARVVVAVGDDRDGLLVTAAARSLNRTAIITVAVREPANQELFSRLGADDVFVHARSA</sequence>
<keyword evidence="2" id="KW-0406">Ion transport</keyword>
<dbReference type="InterPro" id="IPR003148">
    <property type="entry name" value="RCK_N"/>
</dbReference>
<dbReference type="EMBL" id="FNIX01000007">
    <property type="protein sequence ID" value="SDP31078.1"/>
    <property type="molecule type" value="Genomic_DNA"/>
</dbReference>
<dbReference type="GO" id="GO:0034220">
    <property type="term" value="P:monoatomic ion transmembrane transport"/>
    <property type="evidence" value="ECO:0007669"/>
    <property type="project" value="UniProtKB-KW"/>
</dbReference>
<proteinExistence type="predicted"/>
<name>A0A1H0RQ14_9PSEU</name>
<gene>
    <name evidence="2" type="ORF">SAMN05421507_1077</name>
</gene>
<keyword evidence="2" id="KW-0407">Ion channel</keyword>
<dbReference type="PROSITE" id="PS51201">
    <property type="entry name" value="RCK_N"/>
    <property type="match status" value="1"/>
</dbReference>
<dbReference type="AlphaFoldDB" id="A0A1H0RQ14"/>
<feature type="domain" description="RCK N-terminal" evidence="1">
    <location>
        <begin position="2"/>
        <end position="121"/>
    </location>
</feature>